<evidence type="ECO:0000313" key="1">
    <source>
        <dbReference type="EMBL" id="QKY79920.1"/>
    </source>
</evidence>
<dbReference type="KEGG" id="vg:77951764"/>
<gene>
    <name evidence="1" type="primary">8</name>
    <name evidence="1" type="ORF">SEA_CLAWZ_8</name>
</gene>
<evidence type="ECO:0000313" key="2">
    <source>
        <dbReference type="Proteomes" id="UP000821895"/>
    </source>
</evidence>
<keyword evidence="2" id="KW-1185">Reference proteome</keyword>
<proteinExistence type="predicted"/>
<sequence length="169" mass="18576">MIEENIEIGALRGHQALVTTAPWLARVEDGELVQASGVRLHEGMIGELVQIVDDEGLREGDYGNLIVWVYSARDSRLIHRNCLTITGAPKPAPKTVVSPDVAAHVLFPFEGIGYRAGGFTTALIETLVRADQTNRARLALAYPEYAEAVRLAKDEWGGIDQLKRIMRGE</sequence>
<dbReference type="RefSeq" id="YP_010675437.1">
    <property type="nucleotide sequence ID" value="NC_071004.1"/>
</dbReference>
<accession>A0AAE7FAC8</accession>
<name>A0AAE7FAC8_9CAUD</name>
<dbReference type="Proteomes" id="UP000821895">
    <property type="component" value="Segment"/>
</dbReference>
<dbReference type="EMBL" id="MT498058">
    <property type="protein sequence ID" value="QKY79920.1"/>
    <property type="molecule type" value="Genomic_DNA"/>
</dbReference>
<reference evidence="1" key="1">
    <citation type="submission" date="2020-05" db="EMBL/GenBank/DDBJ databases">
        <authorList>
            <person name="Conneilly E.M."/>
            <person name="Corace M.L."/>
            <person name="Daly D."/>
            <person name="Dejene M.A."/>
            <person name="Deng Y."/>
            <person name="Kelly J.M."/>
            <person name="Masiello C.S."/>
            <person name="McDonough D."/>
            <person name="Musser E."/>
            <person name="Pecorale A.L."/>
            <person name="Ray R.F."/>
            <person name="Regan I.M."/>
            <person name="Shedd N.A."/>
            <person name="Tatone J.R."/>
            <person name="Tocci C.W."/>
            <person name="Zarate C.M."/>
            <person name="Whitefleet-Smith J.L."/>
            <person name="Garlena R.A."/>
            <person name="Russell D.A."/>
            <person name="Pope W.H."/>
            <person name="Jacobs-Sera D."/>
            <person name="Hatfull G.F."/>
        </authorList>
    </citation>
    <scope>NUCLEOTIDE SEQUENCE</scope>
</reference>
<protein>
    <submittedName>
        <fullName evidence="1">Uncharacterized protein</fullName>
    </submittedName>
</protein>
<dbReference type="GeneID" id="77951764"/>
<organism evidence="1 2">
    <name type="scientific">Gordonia phage Clawz</name>
    <dbReference type="NCBI Taxonomy" id="2743910"/>
    <lineage>
        <taxon>Viruses</taxon>
        <taxon>Duplodnaviria</taxon>
        <taxon>Heunggongvirae</taxon>
        <taxon>Uroviricota</taxon>
        <taxon>Caudoviricetes</taxon>
        <taxon>Clawzvirus</taxon>
        <taxon>Clawzvirus clawz</taxon>
    </lineage>
</organism>